<sequence>MGSIREGRISGKIPEQQQFAVKYPGYPTSLARAIQTLGGEDSISKVHSSDTSYLELHFRPEDPHSHPAFGELHKTSGLLLRISRQTKKAHIENSFSQGDVVGGKHTQKERGNDGHDNEGSLEICANIVSRIHHSYNFDGMADYQYVLPMHANMPNGKKFHHIDTCTEKRGSMELEEVMMIVPPLFSLKDMPEEIVMQSGASFLQKVLNHKVYVQRIHLCLRSSSRAKTKKKDNQQAEHGTEMDLIPNAGIDFKVEDVPGESTWHQSLVEFSDEWRLYTALAKIFEERPIWTKPMLWGKLVDQNILVTNYQFKRFLSKMAYHFLYGPFRTLWIKKGYDPRKDPESRRYQMVDFRVPRSVRDSFLKAELGNFDKAGYWNALCAFKVVPRNTFSFFELCEFQDDFIQMQISKPPERNTCNEFSGWFRRSTLERIRQHVRLRFVSLIPGDAARALEVLEQKSLERFKSRQDISLITHQSLSLAKDTRDIRFDNTSGFLDIPSHPENVRNKQPTGLNSDEENADLDYEEDGDDDDDDEDDDEEAREAREELDEDEDEDEDDEEDESFEQFLEGHNQGDELEHGSEYPVANIPENFLQALLEKFPVSSEKQKLELPQEFNFGEDETEYSIYEQDDDDEDNDQSMH</sequence>
<comment type="caution">
    <text evidence="1">The sequence shown here is derived from an EMBL/GenBank/DDBJ whole genome shotgun (WGS) entry which is preliminary data.</text>
</comment>
<keyword evidence="2" id="KW-1185">Reference proteome</keyword>
<dbReference type="EMBL" id="CM055103">
    <property type="protein sequence ID" value="KAJ7536248.1"/>
    <property type="molecule type" value="Genomic_DNA"/>
</dbReference>
<accession>A0ACC2C2G3</accession>
<evidence type="ECO:0000313" key="2">
    <source>
        <dbReference type="Proteomes" id="UP001162992"/>
    </source>
</evidence>
<organism evidence="1 2">
    <name type="scientific">Diphasiastrum complanatum</name>
    <name type="common">Issler's clubmoss</name>
    <name type="synonym">Lycopodium complanatum</name>
    <dbReference type="NCBI Taxonomy" id="34168"/>
    <lineage>
        <taxon>Eukaryota</taxon>
        <taxon>Viridiplantae</taxon>
        <taxon>Streptophyta</taxon>
        <taxon>Embryophyta</taxon>
        <taxon>Tracheophyta</taxon>
        <taxon>Lycopodiopsida</taxon>
        <taxon>Lycopodiales</taxon>
        <taxon>Lycopodiaceae</taxon>
        <taxon>Lycopodioideae</taxon>
        <taxon>Diphasiastrum</taxon>
    </lineage>
</organism>
<evidence type="ECO:0000313" key="1">
    <source>
        <dbReference type="EMBL" id="KAJ7536248.1"/>
    </source>
</evidence>
<reference evidence="2" key="1">
    <citation type="journal article" date="2024" name="Proc. Natl. Acad. Sci. U.S.A.">
        <title>Extraordinary preservation of gene collinearity over three hundred million years revealed in homosporous lycophytes.</title>
        <authorList>
            <person name="Li C."/>
            <person name="Wickell D."/>
            <person name="Kuo L.Y."/>
            <person name="Chen X."/>
            <person name="Nie B."/>
            <person name="Liao X."/>
            <person name="Peng D."/>
            <person name="Ji J."/>
            <person name="Jenkins J."/>
            <person name="Williams M."/>
            <person name="Shu S."/>
            <person name="Plott C."/>
            <person name="Barry K."/>
            <person name="Rajasekar S."/>
            <person name="Grimwood J."/>
            <person name="Han X."/>
            <person name="Sun S."/>
            <person name="Hou Z."/>
            <person name="He W."/>
            <person name="Dai G."/>
            <person name="Sun C."/>
            <person name="Schmutz J."/>
            <person name="Leebens-Mack J.H."/>
            <person name="Li F.W."/>
            <person name="Wang L."/>
        </authorList>
    </citation>
    <scope>NUCLEOTIDE SEQUENCE [LARGE SCALE GENOMIC DNA]</scope>
    <source>
        <strain evidence="2">cv. PW_Plant_1</strain>
    </source>
</reference>
<proteinExistence type="predicted"/>
<gene>
    <name evidence="1" type="ORF">O6H91_12G062100</name>
</gene>
<protein>
    <submittedName>
        <fullName evidence="1">Uncharacterized protein</fullName>
    </submittedName>
</protein>
<name>A0ACC2C2G3_DIPCM</name>
<dbReference type="Proteomes" id="UP001162992">
    <property type="component" value="Chromosome 12"/>
</dbReference>